<dbReference type="GO" id="GO:1903457">
    <property type="term" value="P:lactate catabolic process"/>
    <property type="evidence" value="ECO:0007669"/>
    <property type="project" value="TreeGrafter"/>
</dbReference>
<dbReference type="InterPro" id="IPR036318">
    <property type="entry name" value="FAD-bd_PCMH-like_sf"/>
</dbReference>
<dbReference type="SUPFAM" id="SSF56176">
    <property type="entry name" value="FAD-binding/transporter-associated domain-like"/>
    <property type="match status" value="1"/>
</dbReference>
<feature type="non-terminal residue" evidence="6">
    <location>
        <position position="496"/>
    </location>
</feature>
<dbReference type="PROSITE" id="PS51387">
    <property type="entry name" value="FAD_PCMH"/>
    <property type="match status" value="1"/>
</dbReference>
<evidence type="ECO:0000256" key="4">
    <source>
        <dbReference type="ARBA" id="ARBA00023002"/>
    </source>
</evidence>
<protein>
    <recommendedName>
        <fullName evidence="5">FAD-binding PCMH-type domain-containing protein</fullName>
    </recommendedName>
</protein>
<dbReference type="Gene3D" id="3.30.465.10">
    <property type="match status" value="1"/>
</dbReference>
<keyword evidence="2" id="KW-0285">Flavoprotein</keyword>
<dbReference type="GO" id="GO:0004458">
    <property type="term" value="F:D-lactate dehydrogenase (cytochrome) activity"/>
    <property type="evidence" value="ECO:0007669"/>
    <property type="project" value="TreeGrafter"/>
</dbReference>
<dbReference type="InterPro" id="IPR006094">
    <property type="entry name" value="Oxid_FAD_bind_N"/>
</dbReference>
<name>A0A382EJU3_9ZZZZ</name>
<dbReference type="InterPro" id="IPR004113">
    <property type="entry name" value="FAD-bd_oxidored_4_C"/>
</dbReference>
<dbReference type="InterPro" id="IPR016169">
    <property type="entry name" value="FAD-bd_PCMH_sub2"/>
</dbReference>
<evidence type="ECO:0000313" key="6">
    <source>
        <dbReference type="EMBL" id="SVB50998.1"/>
    </source>
</evidence>
<proteinExistence type="predicted"/>
<comment type="cofactor">
    <cofactor evidence="1">
        <name>FAD</name>
        <dbReference type="ChEBI" id="CHEBI:57692"/>
    </cofactor>
</comment>
<evidence type="ECO:0000256" key="2">
    <source>
        <dbReference type="ARBA" id="ARBA00022630"/>
    </source>
</evidence>
<evidence type="ECO:0000256" key="1">
    <source>
        <dbReference type="ARBA" id="ARBA00001974"/>
    </source>
</evidence>
<dbReference type="Pfam" id="PF02913">
    <property type="entry name" value="FAD-oxidase_C"/>
    <property type="match status" value="1"/>
</dbReference>
<dbReference type="Pfam" id="PF01565">
    <property type="entry name" value="FAD_binding_4"/>
    <property type="match status" value="1"/>
</dbReference>
<accession>A0A382EJU3</accession>
<organism evidence="6">
    <name type="scientific">marine metagenome</name>
    <dbReference type="NCBI Taxonomy" id="408172"/>
    <lineage>
        <taxon>unclassified sequences</taxon>
        <taxon>metagenomes</taxon>
        <taxon>ecological metagenomes</taxon>
    </lineage>
</organism>
<evidence type="ECO:0000259" key="5">
    <source>
        <dbReference type="PROSITE" id="PS51387"/>
    </source>
</evidence>
<reference evidence="6" key="1">
    <citation type="submission" date="2018-05" db="EMBL/GenBank/DDBJ databases">
        <authorList>
            <person name="Lanie J.A."/>
            <person name="Ng W.-L."/>
            <person name="Kazmierczak K.M."/>
            <person name="Andrzejewski T.M."/>
            <person name="Davidsen T.M."/>
            <person name="Wayne K.J."/>
            <person name="Tettelin H."/>
            <person name="Glass J.I."/>
            <person name="Rusch D."/>
            <person name="Podicherti R."/>
            <person name="Tsui H.-C.T."/>
            <person name="Winkler M.E."/>
        </authorList>
    </citation>
    <scope>NUCLEOTIDE SEQUENCE</scope>
</reference>
<dbReference type="Gene3D" id="3.30.70.2740">
    <property type="match status" value="1"/>
</dbReference>
<feature type="domain" description="FAD-binding PCMH-type" evidence="5">
    <location>
        <begin position="40"/>
        <end position="267"/>
    </location>
</feature>
<dbReference type="GO" id="GO:0071949">
    <property type="term" value="F:FAD binding"/>
    <property type="evidence" value="ECO:0007669"/>
    <property type="project" value="InterPro"/>
</dbReference>
<dbReference type="AlphaFoldDB" id="A0A382EJU3"/>
<dbReference type="PANTHER" id="PTHR11748:SF119">
    <property type="entry name" value="D-2-HYDROXYGLUTARATE DEHYDROGENASE"/>
    <property type="match status" value="1"/>
</dbReference>
<keyword evidence="4" id="KW-0560">Oxidoreductase</keyword>
<keyword evidence="3" id="KW-0274">FAD</keyword>
<sequence length="496" mass="54475">MITTSTQDSSLAQRLRRETTAEVLFDEFSRGLYSTDASIYQIKPLGVVVPKTEEDVLATISIADDTGVSVTMRGGGTSQCGQTVGDGIIVDVSKHLNRLISVDPETRRVVVQPGIVLDQLNALLKPHSLFFPVDVSTSSRATIGGMTANNSCGARSIRYGKMVDNVRAVDAVLADGNHMHFGEWGNGTAFVAPEWQQQLVSQLLDLGTRETDEVARRFPKVQRRVGGYNLDVLTSEARSSLNLAHLLVGSEGTLAVSNEIHLDLQPIPEHTVLGVCHFPTFYDAMAATQHLVELGPDAVELVDQTMLELASEIPQFQVKLKRFVNGKPGSLLLVEFAGEELDSLKHKLRELDELMAAHGFPDAVVEAIDPGFQKEVWEVRKSGLNIMMSMKGDGKPVSCIEDCAVELTDLAEYTSRLNELFVKYGTTGTWYAHASVGCLHVRPVLNLKQEMEAKKLRAITEETFAIVREYKGSHSGEHGDGLVRSEFHEVMYGKRL</sequence>
<gene>
    <name evidence="6" type="ORF">METZ01_LOCUS203852</name>
</gene>
<dbReference type="GO" id="GO:0008720">
    <property type="term" value="F:D-lactate dehydrogenase (NAD+) activity"/>
    <property type="evidence" value="ECO:0007669"/>
    <property type="project" value="TreeGrafter"/>
</dbReference>
<dbReference type="PANTHER" id="PTHR11748">
    <property type="entry name" value="D-LACTATE DEHYDROGENASE"/>
    <property type="match status" value="1"/>
</dbReference>
<dbReference type="InterPro" id="IPR016167">
    <property type="entry name" value="FAD-bd_PCMH_sub1"/>
</dbReference>
<dbReference type="SUPFAM" id="SSF55103">
    <property type="entry name" value="FAD-linked oxidases, C-terminal domain"/>
    <property type="match status" value="1"/>
</dbReference>
<dbReference type="EMBL" id="UINC01044909">
    <property type="protein sequence ID" value="SVB50998.1"/>
    <property type="molecule type" value="Genomic_DNA"/>
</dbReference>
<dbReference type="InterPro" id="IPR016164">
    <property type="entry name" value="FAD-linked_Oxase-like_C"/>
</dbReference>
<dbReference type="Gene3D" id="3.30.43.10">
    <property type="entry name" value="Uridine Diphospho-n-acetylenolpyruvylglucosamine Reductase, domain 2"/>
    <property type="match status" value="1"/>
</dbReference>
<dbReference type="InterPro" id="IPR016166">
    <property type="entry name" value="FAD-bd_PCMH"/>
</dbReference>
<evidence type="ECO:0000256" key="3">
    <source>
        <dbReference type="ARBA" id="ARBA00022827"/>
    </source>
</evidence>